<evidence type="ECO:0000313" key="9">
    <source>
        <dbReference type="WBParaSite" id="Hba_19213"/>
    </source>
</evidence>
<evidence type="ECO:0000256" key="7">
    <source>
        <dbReference type="PIRSR" id="PIRSR600101-2"/>
    </source>
</evidence>
<keyword evidence="8" id="KW-1185">Reference proteome</keyword>
<dbReference type="InterPro" id="IPR000101">
    <property type="entry name" value="GGT_peptidase"/>
</dbReference>
<dbReference type="FunFam" id="1.10.246.130:FF:000005">
    <property type="entry name" value="Gamma-glutamyltranspeptidase 1, putative"/>
    <property type="match status" value="1"/>
</dbReference>
<dbReference type="InterPro" id="IPR029055">
    <property type="entry name" value="Ntn_hydrolases_N"/>
</dbReference>
<dbReference type="Gene3D" id="1.10.246.130">
    <property type="match status" value="1"/>
</dbReference>
<keyword evidence="3" id="KW-0378">Hydrolase</keyword>
<feature type="binding site" evidence="7">
    <location>
        <begin position="162"/>
        <end position="164"/>
    </location>
    <ligand>
        <name>L-glutamate</name>
        <dbReference type="ChEBI" id="CHEBI:29985"/>
    </ligand>
</feature>
<organism evidence="8 9">
    <name type="scientific">Heterorhabditis bacteriophora</name>
    <name type="common">Entomopathogenic nematode worm</name>
    <dbReference type="NCBI Taxonomy" id="37862"/>
    <lineage>
        <taxon>Eukaryota</taxon>
        <taxon>Metazoa</taxon>
        <taxon>Ecdysozoa</taxon>
        <taxon>Nematoda</taxon>
        <taxon>Chromadorea</taxon>
        <taxon>Rhabditida</taxon>
        <taxon>Rhabditina</taxon>
        <taxon>Rhabditomorpha</taxon>
        <taxon>Strongyloidea</taxon>
        <taxon>Heterorhabditidae</taxon>
        <taxon>Heterorhabditis</taxon>
    </lineage>
</organism>
<keyword evidence="4" id="KW-0325">Glycoprotein</keyword>
<dbReference type="AlphaFoldDB" id="A0A1I7XP09"/>
<dbReference type="GO" id="GO:0036374">
    <property type="term" value="F:glutathione hydrolase activity"/>
    <property type="evidence" value="ECO:0007669"/>
    <property type="project" value="InterPro"/>
</dbReference>
<dbReference type="GO" id="GO:0006751">
    <property type="term" value="P:glutathione catabolic process"/>
    <property type="evidence" value="ECO:0007669"/>
    <property type="project" value="InterPro"/>
</dbReference>
<dbReference type="WBParaSite" id="Hba_19213">
    <property type="protein sequence ID" value="Hba_19213"/>
    <property type="gene ID" value="Hba_19213"/>
</dbReference>
<dbReference type="InterPro" id="IPR043138">
    <property type="entry name" value="GGT_lsub"/>
</dbReference>
<sequence length="168" mass="18746">MYVFIGGIITKEDLAAYKVRIYNTPLINDHFRGRLVMCGGPPPSSFAVTQLIVSTMSKLYPEGHKSNIYSRPETIHHFIESMKFAYAQRTLLGDHDFVKGALRLAENLTTPGYTQWVLDRMKDTAQETSNYGGINQAHVPDHGTSQVTILDEEGNGVSATTTINRWLA</sequence>
<keyword evidence="5" id="KW-0012">Acyltransferase</keyword>
<dbReference type="GO" id="GO:0005886">
    <property type="term" value="C:plasma membrane"/>
    <property type="evidence" value="ECO:0007669"/>
    <property type="project" value="TreeGrafter"/>
</dbReference>
<dbReference type="PANTHER" id="PTHR11686">
    <property type="entry name" value="GAMMA GLUTAMYL TRANSPEPTIDASE"/>
    <property type="match status" value="1"/>
</dbReference>
<evidence type="ECO:0000256" key="5">
    <source>
        <dbReference type="ARBA" id="ARBA00023315"/>
    </source>
</evidence>
<dbReference type="SUPFAM" id="SSF56235">
    <property type="entry name" value="N-terminal nucleophile aminohydrolases (Ntn hydrolases)"/>
    <property type="match status" value="1"/>
</dbReference>
<name>A0A1I7XP09_HETBA</name>
<evidence type="ECO:0000256" key="3">
    <source>
        <dbReference type="ARBA" id="ARBA00022801"/>
    </source>
</evidence>
<evidence type="ECO:0000256" key="6">
    <source>
        <dbReference type="PIRSR" id="PIRSR600101-1"/>
    </source>
</evidence>
<dbReference type="GO" id="GO:0016746">
    <property type="term" value="F:acyltransferase activity"/>
    <property type="evidence" value="ECO:0007669"/>
    <property type="project" value="UniProtKB-KW"/>
</dbReference>
<accession>A0A1I7XP09</accession>
<feature type="active site" description="Nucleophile" evidence="6">
    <location>
        <position position="144"/>
    </location>
</feature>
<keyword evidence="2" id="KW-0808">Transferase</keyword>
<evidence type="ECO:0000313" key="8">
    <source>
        <dbReference type="Proteomes" id="UP000095283"/>
    </source>
</evidence>
<protein>
    <submittedName>
        <fullName evidence="9">Gamma-glutamyltranspeptidase 1</fullName>
    </submittedName>
</protein>
<reference evidence="9" key="1">
    <citation type="submission" date="2016-11" db="UniProtKB">
        <authorList>
            <consortium name="WormBaseParasite"/>
        </authorList>
    </citation>
    <scope>IDENTIFICATION</scope>
</reference>
<evidence type="ECO:0000256" key="4">
    <source>
        <dbReference type="ARBA" id="ARBA00023180"/>
    </source>
</evidence>
<dbReference type="Proteomes" id="UP000095283">
    <property type="component" value="Unplaced"/>
</dbReference>
<dbReference type="PRINTS" id="PR01210">
    <property type="entry name" value="GGTRANSPTASE"/>
</dbReference>
<evidence type="ECO:0000256" key="2">
    <source>
        <dbReference type="ARBA" id="ARBA00022679"/>
    </source>
</evidence>
<dbReference type="PANTHER" id="PTHR11686:SF17">
    <property type="entry name" value="GAMMA-GLUTAMYLTRANSPEPTIDASE 1"/>
    <property type="match status" value="1"/>
</dbReference>
<keyword evidence="1" id="KW-0645">Protease</keyword>
<dbReference type="GO" id="GO:0006508">
    <property type="term" value="P:proteolysis"/>
    <property type="evidence" value="ECO:0007669"/>
    <property type="project" value="UniProtKB-KW"/>
</dbReference>
<proteinExistence type="predicted"/>
<evidence type="ECO:0000256" key="1">
    <source>
        <dbReference type="ARBA" id="ARBA00022670"/>
    </source>
</evidence>
<dbReference type="Pfam" id="PF01019">
    <property type="entry name" value="G_glu_transpept"/>
    <property type="match status" value="1"/>
</dbReference>